<accession>A0A967EJB9</accession>
<evidence type="ECO:0000313" key="6">
    <source>
        <dbReference type="Proteomes" id="UP000597459"/>
    </source>
</evidence>
<comment type="similarity">
    <text evidence="1">Belongs to the virb1 family.</text>
</comment>
<name>A0A967EJB9_9PROT</name>
<evidence type="ECO:0000256" key="3">
    <source>
        <dbReference type="SAM" id="SignalP"/>
    </source>
</evidence>
<keyword evidence="6" id="KW-1185">Reference proteome</keyword>
<dbReference type="Proteomes" id="UP000597459">
    <property type="component" value="Unassembled WGS sequence"/>
</dbReference>
<feature type="region of interest" description="Disordered" evidence="2">
    <location>
        <begin position="264"/>
        <end position="306"/>
    </location>
</feature>
<proteinExistence type="inferred from homology"/>
<dbReference type="EMBL" id="WOTH01000030">
    <property type="protein sequence ID" value="NHO54699.1"/>
    <property type="molecule type" value="Genomic_DNA"/>
</dbReference>
<dbReference type="Pfam" id="PF01464">
    <property type="entry name" value="SLT"/>
    <property type="match status" value="1"/>
</dbReference>
<evidence type="ECO:0000256" key="2">
    <source>
        <dbReference type="SAM" id="MobiDB-lite"/>
    </source>
</evidence>
<gene>
    <name evidence="5" type="ORF">GOB87_12220</name>
</gene>
<protein>
    <submittedName>
        <fullName evidence="5">Transglycosylase SLT domain-containing protein</fullName>
    </submittedName>
</protein>
<dbReference type="Gene3D" id="1.10.530.10">
    <property type="match status" value="1"/>
</dbReference>
<dbReference type="SUPFAM" id="SSF53955">
    <property type="entry name" value="Lysozyme-like"/>
    <property type="match status" value="1"/>
</dbReference>
<organism evidence="5 6">
    <name type="scientific">Acetobacter estunensis</name>
    <dbReference type="NCBI Taxonomy" id="104097"/>
    <lineage>
        <taxon>Bacteria</taxon>
        <taxon>Pseudomonadati</taxon>
        <taxon>Pseudomonadota</taxon>
        <taxon>Alphaproteobacteria</taxon>
        <taxon>Acetobacterales</taxon>
        <taxon>Acetobacteraceae</taxon>
        <taxon>Acetobacter</taxon>
    </lineage>
</organism>
<dbReference type="RefSeq" id="WP_166317238.1">
    <property type="nucleotide sequence ID" value="NZ_WOTH01000030.1"/>
</dbReference>
<reference evidence="5" key="1">
    <citation type="submission" date="2019-11" db="EMBL/GenBank/DDBJ databases">
        <title>Description of new Acetobacter species.</title>
        <authorList>
            <person name="Cleenwerck I."/>
            <person name="Sombolestani A.S."/>
        </authorList>
    </citation>
    <scope>NUCLEOTIDE SEQUENCE</scope>
    <source>
        <strain evidence="5">LMG 1626</strain>
    </source>
</reference>
<comment type="caution">
    <text evidence="5">The sequence shown here is derived from an EMBL/GenBank/DDBJ whole genome shotgun (WGS) entry which is preliminary data.</text>
</comment>
<feature type="signal peptide" evidence="3">
    <location>
        <begin position="1"/>
        <end position="19"/>
    </location>
</feature>
<dbReference type="InterPro" id="IPR008258">
    <property type="entry name" value="Transglycosylase_SLT_dom_1"/>
</dbReference>
<dbReference type="InterPro" id="IPR023346">
    <property type="entry name" value="Lysozyme-like_dom_sf"/>
</dbReference>
<evidence type="ECO:0000313" key="5">
    <source>
        <dbReference type="EMBL" id="NHO54699.1"/>
    </source>
</evidence>
<feature type="chain" id="PRO_5037214996" evidence="3">
    <location>
        <begin position="20"/>
        <end position="329"/>
    </location>
</feature>
<evidence type="ECO:0000259" key="4">
    <source>
        <dbReference type="Pfam" id="PF01464"/>
    </source>
</evidence>
<evidence type="ECO:0000256" key="1">
    <source>
        <dbReference type="ARBA" id="ARBA00009387"/>
    </source>
</evidence>
<dbReference type="AlphaFoldDB" id="A0A967EJB9"/>
<feature type="domain" description="Transglycosylase SLT" evidence="4">
    <location>
        <begin position="145"/>
        <end position="202"/>
    </location>
</feature>
<sequence>MRRTLFLLAFSACGVPACAWGAAFPLLPLKAASAPQDSQPLPSGTPDPAQQLAAFLHTPGTQQNAPPIDPGAGMACIRAALTAERSYRIPDQFLVAMARVESGRRVGRQVVPWPWTINAEGKGYTFDTRQQAIDAVHTLQNRGVKSIDVGCMQVNLLQHADAFPSLEAAFDPMTNATYAARFLTDLFARTGSWPRAAAAYHSFTPDIGTAYQWKVLESWATPNTPAQPGAHPVMGRSFHPIAPTAPMSAPVTAYQTAAGSAASLAAQGGQSPQGGGGPSTSSLHPGIHGYSPPPSRPSLPSGGGGRSLAFYRANPVHMIRQTTINPAPY</sequence>
<keyword evidence="3" id="KW-0732">Signal</keyword>